<keyword evidence="7" id="KW-0732">Signal</keyword>
<keyword evidence="4 6" id="KW-0472">Membrane</keyword>
<feature type="domain" description="O-antigen ligase-related" evidence="8">
    <location>
        <begin position="307"/>
        <end position="445"/>
    </location>
</feature>
<feature type="transmembrane region" description="Helical" evidence="6">
    <location>
        <begin position="63"/>
        <end position="84"/>
    </location>
</feature>
<dbReference type="PANTHER" id="PTHR37422">
    <property type="entry name" value="TEICHURONIC ACID BIOSYNTHESIS PROTEIN TUAE"/>
    <property type="match status" value="1"/>
</dbReference>
<keyword evidence="2 6" id="KW-0812">Transmembrane</keyword>
<evidence type="ECO:0000256" key="4">
    <source>
        <dbReference type="ARBA" id="ARBA00023136"/>
    </source>
</evidence>
<evidence type="ECO:0000313" key="10">
    <source>
        <dbReference type="Proteomes" id="UP000005143"/>
    </source>
</evidence>
<dbReference type="Pfam" id="PF04932">
    <property type="entry name" value="Wzy_C"/>
    <property type="match status" value="1"/>
</dbReference>
<keyword evidence="10" id="KW-1185">Reference proteome</keyword>
<organism evidence="9 10">
    <name type="scientific">Patulibacter medicamentivorans</name>
    <dbReference type="NCBI Taxonomy" id="1097667"/>
    <lineage>
        <taxon>Bacteria</taxon>
        <taxon>Bacillati</taxon>
        <taxon>Actinomycetota</taxon>
        <taxon>Thermoleophilia</taxon>
        <taxon>Solirubrobacterales</taxon>
        <taxon>Patulibacteraceae</taxon>
        <taxon>Patulibacter</taxon>
    </lineage>
</organism>
<feature type="signal peptide" evidence="7">
    <location>
        <begin position="1"/>
        <end position="27"/>
    </location>
</feature>
<evidence type="ECO:0000256" key="3">
    <source>
        <dbReference type="ARBA" id="ARBA00022989"/>
    </source>
</evidence>
<feature type="transmembrane region" description="Helical" evidence="6">
    <location>
        <begin position="276"/>
        <end position="294"/>
    </location>
</feature>
<name>H0EBG4_9ACTN</name>
<feature type="transmembrane region" description="Helical" evidence="6">
    <location>
        <begin position="324"/>
        <end position="341"/>
    </location>
</feature>
<feature type="transmembrane region" description="Helical" evidence="6">
    <location>
        <begin position="221"/>
        <end position="242"/>
    </location>
</feature>
<feature type="transmembrane region" description="Helical" evidence="6">
    <location>
        <begin position="168"/>
        <end position="188"/>
    </location>
</feature>
<feature type="transmembrane region" description="Helical" evidence="6">
    <location>
        <begin position="429"/>
        <end position="453"/>
    </location>
</feature>
<feature type="transmembrane region" description="Helical" evidence="6">
    <location>
        <begin position="301"/>
        <end position="318"/>
    </location>
</feature>
<feature type="chain" id="PRO_5038848872" description="O-antigen ligase-related domain-containing protein" evidence="7">
    <location>
        <begin position="28"/>
        <end position="531"/>
    </location>
</feature>
<evidence type="ECO:0000256" key="6">
    <source>
        <dbReference type="SAM" id="Phobius"/>
    </source>
</evidence>
<feature type="transmembrane region" description="Helical" evidence="6">
    <location>
        <begin position="91"/>
        <end position="109"/>
    </location>
</feature>
<evidence type="ECO:0000259" key="8">
    <source>
        <dbReference type="Pfam" id="PF04932"/>
    </source>
</evidence>
<accession>H0EBG4</accession>
<feature type="transmembrane region" description="Helical" evidence="6">
    <location>
        <begin position="115"/>
        <end position="132"/>
    </location>
</feature>
<feature type="transmembrane region" description="Helical" evidence="6">
    <location>
        <begin position="465"/>
        <end position="486"/>
    </location>
</feature>
<dbReference type="InterPro" id="IPR007016">
    <property type="entry name" value="O-antigen_ligase-rel_domated"/>
</dbReference>
<dbReference type="AlphaFoldDB" id="H0EBG4"/>
<reference evidence="9 10" key="1">
    <citation type="journal article" date="2013" name="Biodegradation">
        <title>Quantitative proteomic analysis of ibuprofen-degrading Patulibacter sp. strain I11.</title>
        <authorList>
            <person name="Almeida B."/>
            <person name="Kjeldal H."/>
            <person name="Lolas I."/>
            <person name="Knudsen A.D."/>
            <person name="Carvalho G."/>
            <person name="Nielsen K.L."/>
            <person name="Barreto Crespo M.T."/>
            <person name="Stensballe A."/>
            <person name="Nielsen J.L."/>
        </authorList>
    </citation>
    <scope>NUCLEOTIDE SEQUENCE [LARGE SCALE GENOMIC DNA]</scope>
    <source>
        <strain evidence="9 10">I11</strain>
    </source>
</reference>
<feature type="transmembrane region" description="Helical" evidence="6">
    <location>
        <begin position="492"/>
        <end position="513"/>
    </location>
</feature>
<dbReference type="InterPro" id="IPR051533">
    <property type="entry name" value="WaaL-like"/>
</dbReference>
<dbReference type="EMBL" id="AGUD01000307">
    <property type="protein sequence ID" value="EHN08976.1"/>
    <property type="molecule type" value="Genomic_DNA"/>
</dbReference>
<dbReference type="PANTHER" id="PTHR37422:SF13">
    <property type="entry name" value="LIPOPOLYSACCHARIDE BIOSYNTHESIS PROTEIN PA4999-RELATED"/>
    <property type="match status" value="1"/>
</dbReference>
<protein>
    <recommendedName>
        <fullName evidence="8">O-antigen ligase-related domain-containing protein</fullName>
    </recommendedName>
</protein>
<gene>
    <name evidence="9" type="ORF">PAI11_41930</name>
</gene>
<comment type="subcellular location">
    <subcellularLocation>
        <location evidence="1">Membrane</location>
        <topology evidence="1">Multi-pass membrane protein</topology>
    </subcellularLocation>
</comment>
<evidence type="ECO:0000256" key="2">
    <source>
        <dbReference type="ARBA" id="ARBA00022692"/>
    </source>
</evidence>
<sequence length="531" mass="54839">MATTLALTAVTIAAALALLLRAPAARAGAMGVALVGAPILLATQPDVWDSAPMRKLRDGPGGILLLIAVAAVGVLVLVAAAAFLRRRPGWVPLLVAGVLPFRIPIDVGGGQPVNLLVPLYLVTGAAALAWAWDRVAGVPPARAARGGIPFEDGVDDAPGGPPVDPRPVAADVLLLLFVVLYAVQSAWSGDQGKAVEQVAFFYVPFALLYVVLRTTRWTEQLAARCLAVATAVALALGAIGFYEYATKTVLLNPKVIASNQIEDAFRVNSLFFDPNIYGRFLVMVMLGLTAWMLWSRRGRGVWVTGVVLAILWAALVLTYSQTSFIALLVGLAVLGGMRFGAWKAFGALVAVVAVGAVLVLAAPGALRLNGLSHDKLDGATSGRVALTGGGIRLFADHPAFGVGSGGFSRAYRKAERSGERKAVDASHTIPITIAAEQGIVGLAVYALLVVLVLRRLLRDADRSVARAGIAAMAIALIAHTMGYAAFLEDPVLWVLLAAGGALAGGAGLAGAGVRSGRPRPDGSLSATASAS</sequence>
<dbReference type="Proteomes" id="UP000005143">
    <property type="component" value="Unassembled WGS sequence"/>
</dbReference>
<dbReference type="OrthoDB" id="9806320at2"/>
<feature type="region of interest" description="Disordered" evidence="5">
    <location>
        <begin position="512"/>
        <end position="531"/>
    </location>
</feature>
<dbReference type="GO" id="GO:0016020">
    <property type="term" value="C:membrane"/>
    <property type="evidence" value="ECO:0007669"/>
    <property type="project" value="UniProtKB-SubCell"/>
</dbReference>
<feature type="transmembrane region" description="Helical" evidence="6">
    <location>
        <begin position="194"/>
        <end position="212"/>
    </location>
</feature>
<evidence type="ECO:0000256" key="5">
    <source>
        <dbReference type="SAM" id="MobiDB-lite"/>
    </source>
</evidence>
<feature type="transmembrane region" description="Helical" evidence="6">
    <location>
        <begin position="348"/>
        <end position="366"/>
    </location>
</feature>
<dbReference type="RefSeq" id="WP_007578935.1">
    <property type="nucleotide sequence ID" value="NZ_AGUD01000307.1"/>
</dbReference>
<proteinExistence type="predicted"/>
<evidence type="ECO:0000313" key="9">
    <source>
        <dbReference type="EMBL" id="EHN08976.1"/>
    </source>
</evidence>
<evidence type="ECO:0000256" key="1">
    <source>
        <dbReference type="ARBA" id="ARBA00004141"/>
    </source>
</evidence>
<comment type="caution">
    <text evidence="9">The sequence shown here is derived from an EMBL/GenBank/DDBJ whole genome shotgun (WGS) entry which is preliminary data.</text>
</comment>
<evidence type="ECO:0000256" key="7">
    <source>
        <dbReference type="SAM" id="SignalP"/>
    </source>
</evidence>
<keyword evidence="3 6" id="KW-1133">Transmembrane helix</keyword>